<keyword evidence="3" id="KW-1185">Reference proteome</keyword>
<name>A0A6J5WWM8_PRUAR</name>
<accession>A0A6J5WWM8</accession>
<organism evidence="2 3">
    <name type="scientific">Prunus armeniaca</name>
    <name type="common">Apricot</name>
    <name type="synonym">Armeniaca vulgaris</name>
    <dbReference type="NCBI Taxonomy" id="36596"/>
    <lineage>
        <taxon>Eukaryota</taxon>
        <taxon>Viridiplantae</taxon>
        <taxon>Streptophyta</taxon>
        <taxon>Embryophyta</taxon>
        <taxon>Tracheophyta</taxon>
        <taxon>Spermatophyta</taxon>
        <taxon>Magnoliopsida</taxon>
        <taxon>eudicotyledons</taxon>
        <taxon>Gunneridae</taxon>
        <taxon>Pentapetalae</taxon>
        <taxon>rosids</taxon>
        <taxon>fabids</taxon>
        <taxon>Rosales</taxon>
        <taxon>Rosaceae</taxon>
        <taxon>Amygdaloideae</taxon>
        <taxon>Amygdaleae</taxon>
        <taxon>Prunus</taxon>
    </lineage>
</organism>
<gene>
    <name evidence="2" type="ORF">ORAREDHAP_LOCUS24196</name>
</gene>
<proteinExistence type="predicted"/>
<protein>
    <submittedName>
        <fullName evidence="2">Uncharacterized protein</fullName>
    </submittedName>
</protein>
<reference evidence="3" key="1">
    <citation type="journal article" date="2020" name="Genome Biol.">
        <title>Gamete binning: chromosome-level and haplotype-resolved genome assembly enabled by high-throughput single-cell sequencing of gamete genomes.</title>
        <authorList>
            <person name="Campoy J.A."/>
            <person name="Sun H."/>
            <person name="Goel M."/>
            <person name="Jiao W.-B."/>
            <person name="Folz-Donahue K."/>
            <person name="Wang N."/>
            <person name="Rubio M."/>
            <person name="Liu C."/>
            <person name="Kukat C."/>
            <person name="Ruiz D."/>
            <person name="Huettel B."/>
            <person name="Schneeberger K."/>
        </authorList>
    </citation>
    <scope>NUCLEOTIDE SEQUENCE [LARGE SCALE GENOMIC DNA]</scope>
    <source>
        <strain evidence="3">cv. Rojo Pasion</strain>
    </source>
</reference>
<sequence>MYSRAAVLFKYSNILTKYGRSAILFKYYNILEKYSQAAILLKYSNVFIQYSRRLYYLYIIFLCLDPNQPATGERQDESTPPTSEDLLTNATGKPSIKSSELASDFCPIPHLQRTFFQTGFIPQPNLLLCYVLVGLNRAVPISSNSNCAFDSLYSLTAPFYPWIFVGADGTASVDDLFSLRHKSSKTYGMKHFTSVFGLPFKQKLNGKLINLGAKRKKRQRRGTEYDTDTELAAVNFSSLHF</sequence>
<evidence type="ECO:0000256" key="1">
    <source>
        <dbReference type="SAM" id="MobiDB-lite"/>
    </source>
</evidence>
<feature type="compositionally biased region" description="Polar residues" evidence="1">
    <location>
        <begin position="78"/>
        <end position="95"/>
    </location>
</feature>
<evidence type="ECO:0000313" key="3">
    <source>
        <dbReference type="Proteomes" id="UP000507245"/>
    </source>
</evidence>
<dbReference type="EMBL" id="CAEKKB010000004">
    <property type="protein sequence ID" value="CAB4306080.1"/>
    <property type="molecule type" value="Genomic_DNA"/>
</dbReference>
<dbReference type="AlphaFoldDB" id="A0A6J5WWM8"/>
<evidence type="ECO:0000313" key="2">
    <source>
        <dbReference type="EMBL" id="CAB4306080.1"/>
    </source>
</evidence>
<dbReference type="Proteomes" id="UP000507245">
    <property type="component" value="Unassembled WGS sequence"/>
</dbReference>
<feature type="region of interest" description="Disordered" evidence="1">
    <location>
        <begin position="71"/>
        <end position="95"/>
    </location>
</feature>